<keyword evidence="5" id="KW-0378">Hydrolase</keyword>
<dbReference type="GO" id="GO:0016791">
    <property type="term" value="F:phosphatase activity"/>
    <property type="evidence" value="ECO:0007669"/>
    <property type="project" value="TreeGrafter"/>
</dbReference>
<feature type="binding site" evidence="4">
    <location>
        <position position="29"/>
    </location>
    <ligand>
        <name>Mg(2+)</name>
        <dbReference type="ChEBI" id="CHEBI:18420"/>
    </ligand>
</feature>
<dbReference type="NCBIfam" id="TIGR01460">
    <property type="entry name" value="HAD-SF-IIA"/>
    <property type="match status" value="1"/>
</dbReference>
<dbReference type="RefSeq" id="WP_015882000.1">
    <property type="nucleotide sequence ID" value="NC_012669.1"/>
</dbReference>
<organism evidence="5 6">
    <name type="scientific">Beutenbergia cavernae (strain ATCC BAA-8 / DSM 12333 / CCUG 43141 / JCM 11478 / NBRC 16432 / NCIMB 13614 / HKI 0122)</name>
    <dbReference type="NCBI Taxonomy" id="471853"/>
    <lineage>
        <taxon>Bacteria</taxon>
        <taxon>Bacillati</taxon>
        <taxon>Actinomycetota</taxon>
        <taxon>Actinomycetes</taxon>
        <taxon>Micrococcales</taxon>
        <taxon>Beutenbergiaceae</taxon>
        <taxon>Beutenbergia</taxon>
    </lineage>
</organism>
<dbReference type="InterPro" id="IPR023214">
    <property type="entry name" value="HAD_sf"/>
</dbReference>
<dbReference type="HOGENOM" id="CLU_043473_1_2_11"/>
<comment type="similarity">
    <text evidence="1">Belongs to the HAD-like hydrolase superfamily.</text>
</comment>
<keyword evidence="4" id="KW-0460">Magnesium</keyword>
<feature type="binding site" evidence="3">
    <location>
        <position position="206"/>
    </location>
    <ligand>
        <name>substrate</name>
    </ligand>
</feature>
<evidence type="ECO:0000256" key="1">
    <source>
        <dbReference type="PIRNR" id="PIRNR000915"/>
    </source>
</evidence>
<evidence type="ECO:0000313" key="6">
    <source>
        <dbReference type="Proteomes" id="UP000007962"/>
    </source>
</evidence>
<dbReference type="PANTHER" id="PTHR19288:SF46">
    <property type="entry name" value="HALOACID DEHALOGENASE-LIKE HYDROLASE DOMAIN-CONTAINING PROTEIN 2"/>
    <property type="match status" value="1"/>
</dbReference>
<evidence type="ECO:0000256" key="3">
    <source>
        <dbReference type="PIRSR" id="PIRSR000915-2"/>
    </source>
</evidence>
<protein>
    <submittedName>
        <fullName evidence="5">HAD-superfamily hydrolase, subfamily IIA</fullName>
    </submittedName>
</protein>
<evidence type="ECO:0000256" key="2">
    <source>
        <dbReference type="PIRSR" id="PIRSR000915-1"/>
    </source>
</evidence>
<dbReference type="PANTHER" id="PTHR19288">
    <property type="entry name" value="4-NITROPHENYLPHOSPHATASE-RELATED"/>
    <property type="match status" value="1"/>
</dbReference>
<feature type="binding site" evidence="4">
    <location>
        <position position="231"/>
    </location>
    <ligand>
        <name>Mg(2+)</name>
        <dbReference type="ChEBI" id="CHEBI:18420"/>
    </ligand>
</feature>
<sequence length="286" mass="30827">MLTAETRDAVRAATLRPRADELYDAYLFDLDGTIYLGDQLLPGAADLLAELRRRSLPVRFVSNNPTRSPEAYVTKLRGLGLEAELEEVTNTVVAMVRWLEREHPDAVVFPIAERPLVDALLAAGFEVSDDASRVDVVIASYDRTLTYAKLQVAFDALWMHQRAILVTTNPDPYCPLPGGRGEPDAAAVVAAIEASTGVTLTKNVGKPDAAMVHAALAGLDVSLSRCVMVGDRLPTDIRMATDVGMASAMVLTGDSTRAEAEALPAELQPDLLLERVDHLLPGAVTR</sequence>
<feature type="active site" description="Proton donor" evidence="2">
    <location>
        <position position="31"/>
    </location>
</feature>
<dbReference type="Proteomes" id="UP000007962">
    <property type="component" value="Chromosome"/>
</dbReference>
<dbReference type="SUPFAM" id="SSF56784">
    <property type="entry name" value="HAD-like"/>
    <property type="match status" value="1"/>
</dbReference>
<dbReference type="GO" id="GO:0046872">
    <property type="term" value="F:metal ion binding"/>
    <property type="evidence" value="ECO:0007669"/>
    <property type="project" value="UniProtKB-KW"/>
</dbReference>
<dbReference type="Pfam" id="PF13242">
    <property type="entry name" value="Hydrolase_like"/>
    <property type="match status" value="1"/>
</dbReference>
<keyword evidence="4" id="KW-0479">Metal-binding</keyword>
<dbReference type="InterPro" id="IPR036412">
    <property type="entry name" value="HAD-like_sf"/>
</dbReference>
<proteinExistence type="inferred from homology"/>
<dbReference type="GO" id="GO:0005737">
    <property type="term" value="C:cytoplasm"/>
    <property type="evidence" value="ECO:0007669"/>
    <property type="project" value="TreeGrafter"/>
</dbReference>
<dbReference type="AlphaFoldDB" id="C5C361"/>
<dbReference type="PIRSF" id="PIRSF000915">
    <property type="entry name" value="PGP-type_phosphatase"/>
    <property type="match status" value="1"/>
</dbReference>
<dbReference type="STRING" id="471853.Bcav_1504"/>
<keyword evidence="6" id="KW-1185">Reference proteome</keyword>
<dbReference type="EMBL" id="CP001618">
    <property type="protein sequence ID" value="ACQ79760.1"/>
    <property type="molecule type" value="Genomic_DNA"/>
</dbReference>
<dbReference type="KEGG" id="bcv:Bcav_1504"/>
<evidence type="ECO:0000313" key="5">
    <source>
        <dbReference type="EMBL" id="ACQ79760.1"/>
    </source>
</evidence>
<feature type="binding site" evidence="3">
    <location>
        <begin position="62"/>
        <end position="64"/>
    </location>
    <ligand>
        <name>substrate</name>
    </ligand>
</feature>
<evidence type="ECO:0000256" key="4">
    <source>
        <dbReference type="PIRSR" id="PIRSR000915-3"/>
    </source>
</evidence>
<accession>C5C361</accession>
<reference evidence="5 6" key="1">
    <citation type="journal article" date="2009" name="Stand. Genomic Sci.">
        <title>Complete genome sequence of Beutenbergia cavernae type strain (HKI 0122).</title>
        <authorList>
            <person name="Land M."/>
            <person name="Pukall R."/>
            <person name="Abt B."/>
            <person name="Goker M."/>
            <person name="Rohde M."/>
            <person name="Glavina Del Rio T."/>
            <person name="Tice H."/>
            <person name="Copeland A."/>
            <person name="Cheng J.F."/>
            <person name="Lucas S."/>
            <person name="Chen F."/>
            <person name="Nolan M."/>
            <person name="Bruce D."/>
            <person name="Goodwin L."/>
            <person name="Pitluck S."/>
            <person name="Ivanova N."/>
            <person name="Mavromatis K."/>
            <person name="Ovchinnikova G."/>
            <person name="Pati A."/>
            <person name="Chen A."/>
            <person name="Palaniappan K."/>
            <person name="Hauser L."/>
            <person name="Chang Y.J."/>
            <person name="Jefferies C.C."/>
            <person name="Saunders E."/>
            <person name="Brettin T."/>
            <person name="Detter J.C."/>
            <person name="Han C."/>
            <person name="Chain P."/>
            <person name="Bristow J."/>
            <person name="Eisen J.A."/>
            <person name="Markowitz V."/>
            <person name="Hugenholtz P."/>
            <person name="Kyrpides N.C."/>
            <person name="Klenk H.P."/>
            <person name="Lapidus A."/>
        </authorList>
    </citation>
    <scope>NUCLEOTIDE SEQUENCE [LARGE SCALE GENOMIC DNA]</scope>
    <source>
        <strain evidence="6">ATCC BAA-8 / DSM 12333 / NBRC 16432</strain>
    </source>
</reference>
<comment type="cofactor">
    <cofactor evidence="4">
        <name>Mg(2+)</name>
        <dbReference type="ChEBI" id="CHEBI:18420"/>
    </cofactor>
    <text evidence="4">Divalent metal ions. Mg(2+) is the most effective.</text>
</comment>
<dbReference type="Pfam" id="PF13344">
    <property type="entry name" value="Hydrolase_6"/>
    <property type="match status" value="1"/>
</dbReference>
<dbReference type="InterPro" id="IPR006357">
    <property type="entry name" value="HAD-SF_hydro_IIA"/>
</dbReference>
<gene>
    <name evidence="5" type="ordered locus">Bcav_1504</name>
</gene>
<feature type="active site" description="Nucleophile" evidence="2">
    <location>
        <position position="29"/>
    </location>
</feature>
<dbReference type="Gene3D" id="3.40.50.1000">
    <property type="entry name" value="HAD superfamily/HAD-like"/>
    <property type="match status" value="2"/>
</dbReference>
<dbReference type="eggNOG" id="COG0647">
    <property type="taxonomic scope" value="Bacteria"/>
</dbReference>
<feature type="binding site" evidence="4">
    <location>
        <position position="31"/>
    </location>
    <ligand>
        <name>Mg(2+)</name>
        <dbReference type="ChEBI" id="CHEBI:18420"/>
    </ligand>
</feature>
<name>C5C361_BEUC1</name>